<evidence type="ECO:0000256" key="3">
    <source>
        <dbReference type="ARBA" id="ARBA00022748"/>
    </source>
</evidence>
<gene>
    <name evidence="8" type="ORF">LQ318_00565</name>
</gene>
<dbReference type="PANTHER" id="PTHR30071:SF1">
    <property type="entry name" value="CYTOCHROME B_B6 PROTEIN-RELATED"/>
    <property type="match status" value="1"/>
</dbReference>
<evidence type="ECO:0000256" key="1">
    <source>
        <dbReference type="ARBA" id="ARBA00004141"/>
    </source>
</evidence>
<evidence type="ECO:0000256" key="5">
    <source>
        <dbReference type="ARBA" id="ARBA00023136"/>
    </source>
</evidence>
<evidence type="ECO:0000256" key="2">
    <source>
        <dbReference type="ARBA" id="ARBA00022692"/>
    </source>
</evidence>
<evidence type="ECO:0000259" key="7">
    <source>
        <dbReference type="Pfam" id="PF01578"/>
    </source>
</evidence>
<dbReference type="InterPro" id="IPR045062">
    <property type="entry name" value="Cyt_c_biogenesis_CcsA/CcmC"/>
</dbReference>
<feature type="transmembrane region" description="Helical" evidence="6">
    <location>
        <begin position="39"/>
        <end position="61"/>
    </location>
</feature>
<name>A0ABT3PU79_9BACT</name>
<sequence length="222" mass="25297">MSLKPWKYIVAVWLTVVIAAGFLIPIPEIDILQESARNLFLHVPMWFTMAVCFAGGFIYSIKYLNNPDPATDFKAESLTQVGLLFGICGLITGSIWARFTWGSWWTFAEPRMNLSALAMMIYVAYFVLRTAFDNPEQRAKIAAVFNVFAATTIPFLLYIIPRQLPSLHPGAEGNPAFSEITAPELRYVFYPAVIGFVALSIWLYDILYRYKKVKYQLEQQRA</sequence>
<dbReference type="SUPFAM" id="SSF103473">
    <property type="entry name" value="MFS general substrate transporter"/>
    <property type="match status" value="1"/>
</dbReference>
<comment type="subcellular location">
    <subcellularLocation>
        <location evidence="1">Membrane</location>
        <topology evidence="1">Multi-pass membrane protein</topology>
    </subcellularLocation>
</comment>
<feature type="transmembrane region" description="Helical" evidence="6">
    <location>
        <begin position="187"/>
        <end position="207"/>
    </location>
</feature>
<dbReference type="RefSeq" id="WP_265786548.1">
    <property type="nucleotide sequence ID" value="NZ_BAABRS010000001.1"/>
</dbReference>
<evidence type="ECO:0000313" key="9">
    <source>
        <dbReference type="Proteomes" id="UP001207337"/>
    </source>
</evidence>
<accession>A0ABT3PU79</accession>
<comment type="caution">
    <text evidence="8">The sequence shown here is derived from an EMBL/GenBank/DDBJ whole genome shotgun (WGS) entry which is preliminary data.</text>
</comment>
<protein>
    <submittedName>
        <fullName evidence="8">Cytochrome c biogenesis protein</fullName>
    </submittedName>
</protein>
<proteinExistence type="predicted"/>
<keyword evidence="9" id="KW-1185">Reference proteome</keyword>
<evidence type="ECO:0000256" key="4">
    <source>
        <dbReference type="ARBA" id="ARBA00022989"/>
    </source>
</evidence>
<keyword evidence="3" id="KW-0201">Cytochrome c-type biogenesis</keyword>
<evidence type="ECO:0000256" key="6">
    <source>
        <dbReference type="SAM" id="Phobius"/>
    </source>
</evidence>
<keyword evidence="4 6" id="KW-1133">Transmembrane helix</keyword>
<dbReference type="InterPro" id="IPR036259">
    <property type="entry name" value="MFS_trans_sf"/>
</dbReference>
<keyword evidence="2 6" id="KW-0812">Transmembrane</keyword>
<keyword evidence="5 6" id="KW-0472">Membrane</keyword>
<dbReference type="EMBL" id="JAJNDC010000001">
    <property type="protein sequence ID" value="MCW9711383.1"/>
    <property type="molecule type" value="Genomic_DNA"/>
</dbReference>
<feature type="domain" description="Cytochrome c assembly protein" evidence="7">
    <location>
        <begin position="26"/>
        <end position="159"/>
    </location>
</feature>
<feature type="transmembrane region" description="Helical" evidence="6">
    <location>
        <begin position="140"/>
        <end position="160"/>
    </location>
</feature>
<dbReference type="InterPro" id="IPR002541">
    <property type="entry name" value="Cyt_c_assembly"/>
</dbReference>
<feature type="transmembrane region" description="Helical" evidence="6">
    <location>
        <begin position="7"/>
        <end position="27"/>
    </location>
</feature>
<dbReference type="Pfam" id="PF01578">
    <property type="entry name" value="Cytochrom_C_asm"/>
    <property type="match status" value="1"/>
</dbReference>
<evidence type="ECO:0000313" key="8">
    <source>
        <dbReference type="EMBL" id="MCW9711383.1"/>
    </source>
</evidence>
<reference evidence="8 9" key="1">
    <citation type="submission" date="2021-11" db="EMBL/GenBank/DDBJ databases">
        <title>Aliifidinibius sp. nov., a new bacterium isolated from saline soil.</title>
        <authorList>
            <person name="Galisteo C."/>
            <person name="De La Haba R."/>
            <person name="Sanchez-Porro C."/>
            <person name="Ventosa A."/>
        </authorList>
    </citation>
    <scope>NUCLEOTIDE SEQUENCE [LARGE SCALE GENOMIC DNA]</scope>
    <source>
        <strain evidence="8 9">KACC 190600</strain>
    </source>
</reference>
<dbReference type="Proteomes" id="UP001207337">
    <property type="component" value="Unassembled WGS sequence"/>
</dbReference>
<organism evidence="8 9">
    <name type="scientific">Fodinibius salicampi</name>
    <dbReference type="NCBI Taxonomy" id="1920655"/>
    <lineage>
        <taxon>Bacteria</taxon>
        <taxon>Pseudomonadati</taxon>
        <taxon>Balneolota</taxon>
        <taxon>Balneolia</taxon>
        <taxon>Balneolales</taxon>
        <taxon>Balneolaceae</taxon>
        <taxon>Fodinibius</taxon>
    </lineage>
</organism>
<dbReference type="PANTHER" id="PTHR30071">
    <property type="entry name" value="HEME EXPORTER PROTEIN C"/>
    <property type="match status" value="1"/>
</dbReference>
<feature type="transmembrane region" description="Helical" evidence="6">
    <location>
        <begin position="81"/>
        <end position="99"/>
    </location>
</feature>
<feature type="transmembrane region" description="Helical" evidence="6">
    <location>
        <begin position="111"/>
        <end position="128"/>
    </location>
</feature>